<evidence type="ECO:0000256" key="1">
    <source>
        <dbReference type="ARBA" id="ARBA00023015"/>
    </source>
</evidence>
<evidence type="ECO:0000313" key="5">
    <source>
        <dbReference type="EMBL" id="ADJ63914.1"/>
    </source>
</evidence>
<name>D8IVH5_HERSS</name>
<keyword evidence="3" id="KW-0804">Transcription</keyword>
<evidence type="ECO:0000259" key="4">
    <source>
        <dbReference type="PROSITE" id="PS50043"/>
    </source>
</evidence>
<dbReference type="PROSITE" id="PS50043">
    <property type="entry name" value="HTH_LUXR_2"/>
    <property type="match status" value="1"/>
</dbReference>
<dbReference type="SMART" id="SM00421">
    <property type="entry name" value="HTH_LUXR"/>
    <property type="match status" value="1"/>
</dbReference>
<dbReference type="STRING" id="757424.Hsero_2415"/>
<dbReference type="Proteomes" id="UP000000329">
    <property type="component" value="Chromosome"/>
</dbReference>
<dbReference type="OrthoDB" id="9780593at2"/>
<dbReference type="HOGENOM" id="CLU_1122746_0_0_4"/>
<dbReference type="PRINTS" id="PR00038">
    <property type="entry name" value="HTHLUXR"/>
</dbReference>
<dbReference type="Pfam" id="PF00196">
    <property type="entry name" value="GerE"/>
    <property type="match status" value="1"/>
</dbReference>
<evidence type="ECO:0000256" key="2">
    <source>
        <dbReference type="ARBA" id="ARBA00023125"/>
    </source>
</evidence>
<keyword evidence="6" id="KW-1185">Reference proteome</keyword>
<evidence type="ECO:0000313" key="6">
    <source>
        <dbReference type="Proteomes" id="UP000000329"/>
    </source>
</evidence>
<dbReference type="SUPFAM" id="SSF46894">
    <property type="entry name" value="C-terminal effector domain of the bipartite response regulators"/>
    <property type="match status" value="1"/>
</dbReference>
<dbReference type="GO" id="GO:0006355">
    <property type="term" value="P:regulation of DNA-templated transcription"/>
    <property type="evidence" value="ECO:0007669"/>
    <property type="project" value="InterPro"/>
</dbReference>
<gene>
    <name evidence="5" type="ordered locus">Hsero_2415</name>
</gene>
<proteinExistence type="predicted"/>
<dbReference type="CDD" id="cd06170">
    <property type="entry name" value="LuxR_C_like"/>
    <property type="match status" value="1"/>
</dbReference>
<dbReference type="PANTHER" id="PTHR44688">
    <property type="entry name" value="DNA-BINDING TRANSCRIPTIONAL ACTIVATOR DEVR_DOSR"/>
    <property type="match status" value="1"/>
</dbReference>
<feature type="domain" description="HTH luxR-type" evidence="4">
    <location>
        <begin position="188"/>
        <end position="253"/>
    </location>
</feature>
<dbReference type="KEGG" id="hse:Hsero_2415"/>
<dbReference type="EMBL" id="CP002039">
    <property type="protein sequence ID" value="ADJ63914.1"/>
    <property type="molecule type" value="Genomic_DNA"/>
</dbReference>
<dbReference type="PANTHER" id="PTHR44688:SF16">
    <property type="entry name" value="DNA-BINDING TRANSCRIPTIONAL ACTIVATOR DEVR_DOSR"/>
    <property type="match status" value="1"/>
</dbReference>
<protein>
    <submittedName>
        <fullName evidence="5">LuxR family transcription regulator protein</fullName>
    </submittedName>
</protein>
<reference evidence="5 6" key="1">
    <citation type="submission" date="2010-04" db="EMBL/GenBank/DDBJ databases">
        <title>The genome of Herbaspirillum seropedicae SmR1, an endophytic, nitrogen-fixing, plant-growth promoting beta-Proteobacteria.</title>
        <authorList>
            <person name="Pedrosa F.O."/>
            <person name="Monteiro R.A."/>
            <person name="Wassem R."/>
            <person name="Cruz L.M."/>
            <person name="Ayub R.A."/>
            <person name="Colauto N.B."/>
            <person name="Fernandez M.A."/>
            <person name="Fungaro M.H.P."/>
            <person name="Grisard E.C."/>
            <person name="Hungria M."/>
            <person name="Madeira H.M.F."/>
            <person name="Nodari R.O."/>
            <person name="Osaku C.A."/>
            <person name="Petzl-Erler M.L."/>
            <person name="Terenzi H."/>
            <person name="Vieira L.G.E."/>
            <person name="Almeida M.I.M."/>
            <person name="Alves L.R."/>
            <person name="Arantes O.M.N."/>
            <person name="Balsanelli E."/>
            <person name="Barcellos F.G."/>
            <person name="Baura V.A."/>
            <person name="Binde D.R."/>
            <person name="Campo R.J."/>
            <person name="Chubatsu L.S."/>
            <person name="Chueire L.M.O."/>
            <person name="Ciferri R.R."/>
            <person name="Correa L.C."/>
            <person name="da Conceicao Silva J.L."/>
            <person name="Dabul A.N.G."/>
            <person name="Dambros B.P."/>
            <person name="Faoro H."/>
            <person name="Favetti A."/>
            <person name="Friedermann G."/>
            <person name="Furlaneto M.C."/>
            <person name="Gasques L.S."/>
            <person name="Gimenes C.C.T."/>
            <person name="Gioppo N.M.R."/>
            <person name="Glienke-Blanco C."/>
            <person name="Godoy L.P."/>
            <person name="Guerra M.P."/>
            <person name="Karp S."/>
            <person name="Kava-Cordeiro V."/>
            <person name="Margarido V.P."/>
            <person name="Mathioni S.M."/>
            <person name="Menck-Soares M.A."/>
            <person name="Murace N.K."/>
            <person name="Nicolas M.F."/>
            <person name="Oliveira C.E.C."/>
            <person name="Pagnan N.A.B."/>
            <person name="Pamphile J.A."/>
            <person name="Patussi E.V."/>
            <person name="Pereira L.F.P."/>
            <person name="Pereira-Ferrari L."/>
            <person name="Pinto F.G.S."/>
            <person name="Precoma C."/>
            <person name="Prioli A.J."/>
            <person name="Prioli S.M.A.P."/>
            <person name="Raittz R.T."/>
            <person name="Ramos H.J.O."/>
            <person name="Ribeiro E.M.S.F."/>
            <person name="Rigo L.U."/>
            <person name="Rocha C.L.M.S.C."/>
            <person name="Rocha S.N."/>
            <person name="Santos K."/>
            <person name="Satori D."/>
            <person name="Silva A.G."/>
            <person name="Simao R.C.G."/>
            <person name="Soares M.A.M."/>
            <person name="Souza E.M."/>
            <person name="Steffens M.B.R."/>
            <person name="Steindel M."/>
            <person name="Tadra-Sfeir M.Z."/>
            <person name="Takahashi E.K."/>
            <person name="Torres R.A."/>
            <person name="Valle J.S."/>
            <person name="Vernal J.I."/>
            <person name="Vilas-Boas L.A."/>
            <person name="Watanabe M.A.E."/>
            <person name="Weiss V.A."/>
            <person name="Yates M.A."/>
            <person name="Souza E.M."/>
        </authorList>
    </citation>
    <scope>NUCLEOTIDE SEQUENCE [LARGE SCALE GENOMIC DNA]</scope>
    <source>
        <strain evidence="5 6">SmR1</strain>
    </source>
</reference>
<dbReference type="Gene3D" id="1.10.10.10">
    <property type="entry name" value="Winged helix-like DNA-binding domain superfamily/Winged helix DNA-binding domain"/>
    <property type="match status" value="1"/>
</dbReference>
<evidence type="ECO:0000256" key="3">
    <source>
        <dbReference type="ARBA" id="ARBA00023163"/>
    </source>
</evidence>
<dbReference type="InterPro" id="IPR016032">
    <property type="entry name" value="Sig_transdc_resp-reg_C-effctor"/>
</dbReference>
<accession>D8IVH5</accession>
<dbReference type="InterPro" id="IPR000792">
    <property type="entry name" value="Tscrpt_reg_LuxR_C"/>
</dbReference>
<dbReference type="GO" id="GO:0003677">
    <property type="term" value="F:DNA binding"/>
    <property type="evidence" value="ECO:0007669"/>
    <property type="project" value="UniProtKB-KW"/>
</dbReference>
<dbReference type="InterPro" id="IPR036388">
    <property type="entry name" value="WH-like_DNA-bd_sf"/>
</dbReference>
<dbReference type="AlphaFoldDB" id="D8IVH5"/>
<keyword evidence="2" id="KW-0238">DNA-binding</keyword>
<sequence>MRRVYISDEKLKLLEQIMWGLNTCNSSVEVRDFVSTRLLKLLDADYFASYTWDDDNHRFGNTVSVNMDPANLANYERYYQYCDPITFELQRLSVPTLVTQVMPMEQLRRTEFFNDFLARDGLCFGVNMFAYDGDRNIGDIRIWRSARRENFDRDALKLLALIRPAFTLALQRARAHCSAAAASPDAGALLTPTPLSERESHLAQCICRGLSDKEIARELHIEFSTVRTHITRIFKKLNVGNRTQLVKRLIDGGHSSFF</sequence>
<dbReference type="eggNOG" id="COG2197">
    <property type="taxonomic scope" value="Bacteria"/>
</dbReference>
<organism evidence="5 6">
    <name type="scientific">Herbaspirillum seropedicae (strain SmR1)</name>
    <dbReference type="NCBI Taxonomy" id="757424"/>
    <lineage>
        <taxon>Bacteria</taxon>
        <taxon>Pseudomonadati</taxon>
        <taxon>Pseudomonadota</taxon>
        <taxon>Betaproteobacteria</taxon>
        <taxon>Burkholderiales</taxon>
        <taxon>Oxalobacteraceae</taxon>
        <taxon>Herbaspirillum</taxon>
    </lineage>
</organism>
<keyword evidence="1" id="KW-0805">Transcription regulation</keyword>